<feature type="DNA-binding region" description="H-T-H motif" evidence="2">
    <location>
        <begin position="26"/>
        <end position="45"/>
    </location>
</feature>
<dbReference type="InterPro" id="IPR001647">
    <property type="entry name" value="HTH_TetR"/>
</dbReference>
<dbReference type="KEGG" id="salh:HMF8227_01714"/>
<gene>
    <name evidence="4" type="ORF">HMF8227_01714</name>
</gene>
<dbReference type="PANTHER" id="PTHR30055">
    <property type="entry name" value="HTH-TYPE TRANSCRIPTIONAL REGULATOR RUTR"/>
    <property type="match status" value="1"/>
</dbReference>
<dbReference type="Proteomes" id="UP000245728">
    <property type="component" value="Chromosome"/>
</dbReference>
<dbReference type="Pfam" id="PF00440">
    <property type="entry name" value="TetR_N"/>
    <property type="match status" value="1"/>
</dbReference>
<evidence type="ECO:0000256" key="1">
    <source>
        <dbReference type="ARBA" id="ARBA00023125"/>
    </source>
</evidence>
<sequence length="222" mass="24263">MSSDTKSQILNAAEVLFSEHGFGDTSLRAITSHAGVNLASVNYHFGSKKQLIQAVLQRYLAKAMPAIQQQLDDLLHRQSKPSVESVFASLVQPLLSLNQVRPGGTAIFVRLLGRGYSESQGHLRKFITHHYGDSLKTLVHAVHLAVPELSPAQIFWRLHFAFGTFVFTMASSKALGDIAEADYHQRVRVEDIIQLLVPYISSGVGAPQMAAANTESSVLDIA</sequence>
<evidence type="ECO:0000256" key="2">
    <source>
        <dbReference type="PROSITE-ProRule" id="PRU00335"/>
    </source>
</evidence>
<dbReference type="SUPFAM" id="SSF46689">
    <property type="entry name" value="Homeodomain-like"/>
    <property type="match status" value="1"/>
</dbReference>
<dbReference type="OrthoDB" id="2356263at2"/>
<dbReference type="Gene3D" id="1.10.357.10">
    <property type="entry name" value="Tetracycline Repressor, domain 2"/>
    <property type="match status" value="1"/>
</dbReference>
<keyword evidence="5" id="KW-1185">Reference proteome</keyword>
<keyword evidence="1 2" id="KW-0238">DNA-binding</keyword>
<dbReference type="InterPro" id="IPR050109">
    <property type="entry name" value="HTH-type_TetR-like_transc_reg"/>
</dbReference>
<dbReference type="InterPro" id="IPR023772">
    <property type="entry name" value="DNA-bd_HTH_TetR-type_CS"/>
</dbReference>
<accession>A0A2S2E5D4</accession>
<evidence type="ECO:0000313" key="4">
    <source>
        <dbReference type="EMBL" id="AWL12187.1"/>
    </source>
</evidence>
<dbReference type="EMBL" id="CP029347">
    <property type="protein sequence ID" value="AWL12187.1"/>
    <property type="molecule type" value="Genomic_DNA"/>
</dbReference>
<dbReference type="AlphaFoldDB" id="A0A2S2E5D4"/>
<dbReference type="PROSITE" id="PS50977">
    <property type="entry name" value="HTH_TETR_2"/>
    <property type="match status" value="1"/>
</dbReference>
<name>A0A2S2E5D4_9ALTE</name>
<organism evidence="4 5">
    <name type="scientific">Saliniradius amylolyticus</name>
    <dbReference type="NCBI Taxonomy" id="2183582"/>
    <lineage>
        <taxon>Bacteria</taxon>
        <taxon>Pseudomonadati</taxon>
        <taxon>Pseudomonadota</taxon>
        <taxon>Gammaproteobacteria</taxon>
        <taxon>Alteromonadales</taxon>
        <taxon>Alteromonadaceae</taxon>
        <taxon>Saliniradius</taxon>
    </lineage>
</organism>
<dbReference type="InterPro" id="IPR009057">
    <property type="entry name" value="Homeodomain-like_sf"/>
</dbReference>
<evidence type="ECO:0000313" key="5">
    <source>
        <dbReference type="Proteomes" id="UP000245728"/>
    </source>
</evidence>
<dbReference type="Pfam" id="PF17939">
    <property type="entry name" value="TetR_C_30"/>
    <property type="match status" value="1"/>
</dbReference>
<dbReference type="PROSITE" id="PS01081">
    <property type="entry name" value="HTH_TETR_1"/>
    <property type="match status" value="1"/>
</dbReference>
<reference evidence="4 5" key="1">
    <citation type="submission" date="2018-05" db="EMBL/GenBank/DDBJ databases">
        <title>Salinimonas sp. HMF8227 Genome sequencing and assembly.</title>
        <authorList>
            <person name="Kang H."/>
            <person name="Kang J."/>
            <person name="Cha I."/>
            <person name="Kim H."/>
            <person name="Joh K."/>
        </authorList>
    </citation>
    <scope>NUCLEOTIDE SEQUENCE [LARGE SCALE GENOMIC DNA]</scope>
    <source>
        <strain evidence="4 5">HMF8227</strain>
    </source>
</reference>
<dbReference type="RefSeq" id="WP_109339784.1">
    <property type="nucleotide sequence ID" value="NZ_CP029347.1"/>
</dbReference>
<dbReference type="InterPro" id="IPR036271">
    <property type="entry name" value="Tet_transcr_reg_TetR-rel_C_sf"/>
</dbReference>
<evidence type="ECO:0000259" key="3">
    <source>
        <dbReference type="PROSITE" id="PS50977"/>
    </source>
</evidence>
<dbReference type="GO" id="GO:0003700">
    <property type="term" value="F:DNA-binding transcription factor activity"/>
    <property type="evidence" value="ECO:0007669"/>
    <property type="project" value="TreeGrafter"/>
</dbReference>
<feature type="domain" description="HTH tetR-type" evidence="3">
    <location>
        <begin position="3"/>
        <end position="63"/>
    </location>
</feature>
<dbReference type="InterPro" id="IPR041586">
    <property type="entry name" value="PsrA_TetR_C"/>
</dbReference>
<dbReference type="PRINTS" id="PR00455">
    <property type="entry name" value="HTHTETR"/>
</dbReference>
<proteinExistence type="predicted"/>
<dbReference type="PANTHER" id="PTHR30055:SF235">
    <property type="entry name" value="TRANSCRIPTIONAL REGULATORY PROTEIN"/>
    <property type="match status" value="1"/>
</dbReference>
<dbReference type="SUPFAM" id="SSF48498">
    <property type="entry name" value="Tetracyclin repressor-like, C-terminal domain"/>
    <property type="match status" value="1"/>
</dbReference>
<dbReference type="GO" id="GO:0000976">
    <property type="term" value="F:transcription cis-regulatory region binding"/>
    <property type="evidence" value="ECO:0007669"/>
    <property type="project" value="TreeGrafter"/>
</dbReference>
<protein>
    <recommendedName>
        <fullName evidence="3">HTH tetR-type domain-containing protein</fullName>
    </recommendedName>
</protein>